<dbReference type="GO" id="GO:0016787">
    <property type="term" value="F:hydrolase activity"/>
    <property type="evidence" value="ECO:0007669"/>
    <property type="project" value="InterPro"/>
</dbReference>
<feature type="domain" description="Calcineurin-like phosphoesterase" evidence="1">
    <location>
        <begin position="40"/>
        <end position="300"/>
    </location>
</feature>
<dbReference type="InterPro" id="IPR027417">
    <property type="entry name" value="P-loop_NTPase"/>
</dbReference>
<dbReference type="SUPFAM" id="SSF56300">
    <property type="entry name" value="Metallo-dependent phosphatases"/>
    <property type="match status" value="1"/>
</dbReference>
<reference evidence="2" key="1">
    <citation type="submission" date="2019-02" db="EMBL/GenBank/DDBJ databases">
        <authorList>
            <person name="Gruber-Vodicka R. H."/>
            <person name="Seah K. B. B."/>
        </authorList>
    </citation>
    <scope>NUCLEOTIDE SEQUENCE</scope>
    <source>
        <strain evidence="3">BECK_DK161</strain>
        <strain evidence="2">BECK_DK47</strain>
    </source>
</reference>
<protein>
    <submittedName>
        <fullName evidence="2">Calcineurin-like phosphoesterase</fullName>
    </submittedName>
</protein>
<gene>
    <name evidence="2" type="ORF">BECKDK2373B_GA0170837_100171</name>
    <name evidence="3" type="ORF">BECKDK2373C_GA0170839_102011</name>
</gene>
<dbReference type="EMBL" id="CAADEX010000001">
    <property type="protein sequence ID" value="VFJ42448.1"/>
    <property type="molecule type" value="Genomic_DNA"/>
</dbReference>
<dbReference type="Pfam" id="PF14516">
    <property type="entry name" value="AAA_35"/>
    <property type="match status" value="1"/>
</dbReference>
<dbReference type="Gene3D" id="3.60.21.10">
    <property type="match status" value="1"/>
</dbReference>
<dbReference type="Pfam" id="PF00149">
    <property type="entry name" value="Metallophos"/>
    <property type="match status" value="1"/>
</dbReference>
<evidence type="ECO:0000313" key="3">
    <source>
        <dbReference type="EMBL" id="VFJ48111.1"/>
    </source>
</evidence>
<evidence type="ECO:0000313" key="2">
    <source>
        <dbReference type="EMBL" id="VFJ42448.1"/>
    </source>
</evidence>
<dbReference type="SUPFAM" id="SSF52540">
    <property type="entry name" value="P-loop containing nucleoside triphosphate hydrolases"/>
    <property type="match status" value="1"/>
</dbReference>
<organism evidence="2">
    <name type="scientific">Candidatus Kentrum sp. DK</name>
    <dbReference type="NCBI Taxonomy" id="2126562"/>
    <lineage>
        <taxon>Bacteria</taxon>
        <taxon>Pseudomonadati</taxon>
        <taxon>Pseudomonadota</taxon>
        <taxon>Gammaproteobacteria</taxon>
        <taxon>Candidatus Kentrum</taxon>
    </lineage>
</organism>
<dbReference type="Gene3D" id="3.40.50.300">
    <property type="entry name" value="P-loop containing nucleotide triphosphate hydrolases"/>
    <property type="match status" value="1"/>
</dbReference>
<sequence length="726" mass="83624">MLYGNARGVPQGSAMRIRRELTSLLDFSEKPRPMTTFSWLHLTDRHHGASKGWKWPSIKDEFFQDLVRLHKICGPWDLILFTGDLTNRADFGKLDEEIEEIREKVAELSNGEKPILLAVPGNHDLEKPDQDNPLIEKLQQWGESDKVRSDFWEKGFYRHVVEESFQNYQDWWEPYFNALGNDYQSGVVRVKDKPKKGLLPGDFSVTIEKGECRLGIIGLNTSFLHMLPDRKPGQVALHTDQFAKVCGGDGPKWARDHHACLLMTHHPPEWLDKESKEEHLLAEIQPQNLFAAHLCGHVHKASYEPLRRLFRACSLFGLKLTENGDDRRHGYAAGRIDLHGTKGKLDFWPRAAKKEEHVMCLQEDDSDNFFLNAKGKYTQPLEFDLSKPCTGKDQIREIPEPGSPYSPDFCVRRTSLVGRALVQLRKGGSKPHEPPVFWGPRGFGKRWLVQDTLHELNRENQYEIVHIDIDAALVKYANSSLSEFFRWVAGRIVQNSEIVGNYFEEYASPIQAITALMKLHLEKITVPFVLVIENADRIVSYSFGEELFKLLRTWINDAGREPDPWVKFLLIMSVETNVSYLSDRLLYDSPFNIAYPIPVEPFTDDEILELADIFGISLTEDDRRSIKEQFGNQPLVTTTALHHANKEGKDWKRIAEESDKLQGYIEHLAHELRAIGREQFRGFMKVQTGLAKRWDRETHEPLERLGLVVNRQEVPELSCELYRSIL</sequence>
<dbReference type="AlphaFoldDB" id="A0A450RTN7"/>
<name>A0A450RTN7_9GAMM</name>
<dbReference type="EMBL" id="CAADEY010000020">
    <property type="protein sequence ID" value="VFJ48111.1"/>
    <property type="molecule type" value="Genomic_DNA"/>
</dbReference>
<accession>A0A450RTN7</accession>
<dbReference type="InterPro" id="IPR004843">
    <property type="entry name" value="Calcineurin-like_PHP"/>
</dbReference>
<dbReference type="InterPro" id="IPR029052">
    <property type="entry name" value="Metallo-depent_PP-like"/>
</dbReference>
<evidence type="ECO:0000259" key="1">
    <source>
        <dbReference type="Pfam" id="PF00149"/>
    </source>
</evidence>
<proteinExistence type="predicted"/>